<proteinExistence type="predicted"/>
<gene>
    <name evidence="1" type="ORF">SE37_03580</name>
</gene>
<accession>A0A0C1TR84</accession>
<keyword evidence="2" id="KW-1185">Reference proteome</keyword>
<protein>
    <submittedName>
        <fullName evidence="1">Uncharacterized protein</fullName>
    </submittedName>
</protein>
<comment type="caution">
    <text evidence="1">The sequence shown here is derived from an EMBL/GenBank/DDBJ whole genome shotgun (WGS) entry which is preliminary data.</text>
</comment>
<evidence type="ECO:0000313" key="1">
    <source>
        <dbReference type="EMBL" id="KIE41773.1"/>
    </source>
</evidence>
<dbReference type="AlphaFoldDB" id="A0A0C1TR84"/>
<dbReference type="EMBL" id="JXBL01000001">
    <property type="protein sequence ID" value="KIE41773.1"/>
    <property type="molecule type" value="Genomic_DNA"/>
</dbReference>
<sequence length="83" mass="8967">MASQARKYLCVDDRITTMPTLFGMGSLQWSQVAAGARGRGRYGVPDTVMHGGVVAGKAFPRKRDRVAASRQVMELVAGKAFHS</sequence>
<reference evidence="1 2" key="1">
    <citation type="submission" date="2015-01" db="EMBL/GenBank/DDBJ databases">
        <title>Genome sequence of the anaerobic bacterium Geobacter soli GSS01, a dissimilatory Fe(III) reducer from soil.</title>
        <authorList>
            <person name="Yang G."/>
            <person name="Zhou S."/>
        </authorList>
    </citation>
    <scope>NUCLEOTIDE SEQUENCE [LARGE SCALE GENOMIC DNA]</scope>
    <source>
        <strain evidence="1 2">GSS01</strain>
    </source>
</reference>
<evidence type="ECO:0000313" key="2">
    <source>
        <dbReference type="Proteomes" id="UP000031433"/>
    </source>
</evidence>
<name>A0A0C1TR84_9BACT</name>
<dbReference type="Proteomes" id="UP000031433">
    <property type="component" value="Unassembled WGS sequence"/>
</dbReference>
<organism evidence="1 2">
    <name type="scientific">Geobacter soli</name>
    <dbReference type="NCBI Taxonomy" id="1510391"/>
    <lineage>
        <taxon>Bacteria</taxon>
        <taxon>Pseudomonadati</taxon>
        <taxon>Thermodesulfobacteriota</taxon>
        <taxon>Desulfuromonadia</taxon>
        <taxon>Geobacterales</taxon>
        <taxon>Geobacteraceae</taxon>
        <taxon>Geobacter</taxon>
    </lineage>
</organism>